<evidence type="ECO:0000256" key="7">
    <source>
        <dbReference type="ARBA" id="ARBA00022692"/>
    </source>
</evidence>
<dbReference type="PANTHER" id="PTHR45339:SF1">
    <property type="entry name" value="HYBRID SIGNAL TRANSDUCTION HISTIDINE KINASE J"/>
    <property type="match status" value="1"/>
</dbReference>
<dbReference type="CDD" id="cd17546">
    <property type="entry name" value="REC_hyHK_CKI1_RcsC-like"/>
    <property type="match status" value="1"/>
</dbReference>
<keyword evidence="13 17" id="KW-0472">Membrane</keyword>
<dbReference type="GO" id="GO:0006355">
    <property type="term" value="P:regulation of DNA-templated transcription"/>
    <property type="evidence" value="ECO:0007669"/>
    <property type="project" value="InterPro"/>
</dbReference>
<evidence type="ECO:0000256" key="3">
    <source>
        <dbReference type="ARBA" id="ARBA00012438"/>
    </source>
</evidence>
<dbReference type="PRINTS" id="PR00344">
    <property type="entry name" value="BCTRLSENSOR"/>
</dbReference>
<dbReference type="SMART" id="SM00091">
    <property type="entry name" value="PAS"/>
    <property type="match status" value="3"/>
</dbReference>
<dbReference type="InterPro" id="IPR011006">
    <property type="entry name" value="CheY-like_superfamily"/>
</dbReference>
<dbReference type="SUPFAM" id="SSF47226">
    <property type="entry name" value="Histidine-containing phosphotransfer domain, HPT domain"/>
    <property type="match status" value="1"/>
</dbReference>
<dbReference type="InterPro" id="IPR005467">
    <property type="entry name" value="His_kinase_dom"/>
</dbReference>
<feature type="domain" description="PAS" evidence="20">
    <location>
        <begin position="483"/>
        <end position="553"/>
    </location>
</feature>
<dbReference type="FunFam" id="3.30.565.10:FF:000010">
    <property type="entry name" value="Sensor histidine kinase RcsC"/>
    <property type="match status" value="1"/>
</dbReference>
<gene>
    <name evidence="23" type="ORF">H206_01740</name>
</gene>
<evidence type="ECO:0000259" key="19">
    <source>
        <dbReference type="PROSITE" id="PS50110"/>
    </source>
</evidence>
<evidence type="ECO:0000256" key="14">
    <source>
        <dbReference type="ARBA" id="ARBA00023306"/>
    </source>
</evidence>
<dbReference type="InterPro" id="IPR001610">
    <property type="entry name" value="PAC"/>
</dbReference>
<keyword evidence="24" id="KW-1185">Reference proteome</keyword>
<dbReference type="Pfam" id="PF13426">
    <property type="entry name" value="PAS_9"/>
    <property type="match status" value="1"/>
</dbReference>
<dbReference type="InterPro" id="IPR003594">
    <property type="entry name" value="HATPase_dom"/>
</dbReference>
<dbReference type="SMART" id="SM00448">
    <property type="entry name" value="REC"/>
    <property type="match status" value="1"/>
</dbReference>
<evidence type="ECO:0000256" key="17">
    <source>
        <dbReference type="SAM" id="Phobius"/>
    </source>
</evidence>
<evidence type="ECO:0000259" key="18">
    <source>
        <dbReference type="PROSITE" id="PS50109"/>
    </source>
</evidence>
<evidence type="ECO:0000256" key="16">
    <source>
        <dbReference type="PROSITE-ProRule" id="PRU00169"/>
    </source>
</evidence>
<dbReference type="SMART" id="SM00387">
    <property type="entry name" value="HATPase_c"/>
    <property type="match status" value="1"/>
</dbReference>
<keyword evidence="7 17" id="KW-0812">Transmembrane</keyword>
<feature type="modified residue" description="Phosphohistidine" evidence="15">
    <location>
        <position position="1221"/>
    </location>
</feature>
<dbReference type="PROSITE" id="PS50110">
    <property type="entry name" value="RESPONSE_REGULATORY"/>
    <property type="match status" value="1"/>
</dbReference>
<dbReference type="InterPro" id="IPR000700">
    <property type="entry name" value="PAS-assoc_C"/>
</dbReference>
<dbReference type="InterPro" id="IPR036641">
    <property type="entry name" value="HPT_dom_sf"/>
</dbReference>
<feature type="transmembrane region" description="Helical" evidence="17">
    <location>
        <begin position="6"/>
        <end position="30"/>
    </location>
</feature>
<dbReference type="GO" id="GO:0005886">
    <property type="term" value="C:plasma membrane"/>
    <property type="evidence" value="ECO:0007669"/>
    <property type="project" value="UniProtKB-SubCell"/>
</dbReference>
<dbReference type="Gene3D" id="1.20.120.160">
    <property type="entry name" value="HPT domain"/>
    <property type="match status" value="1"/>
</dbReference>
<dbReference type="SUPFAM" id="SSF55785">
    <property type="entry name" value="PYP-like sensor domain (PAS domain)"/>
    <property type="match status" value="3"/>
</dbReference>
<feature type="domain" description="Histidine kinase" evidence="18">
    <location>
        <begin position="753"/>
        <end position="974"/>
    </location>
</feature>
<evidence type="ECO:0000256" key="13">
    <source>
        <dbReference type="ARBA" id="ARBA00023136"/>
    </source>
</evidence>
<accession>A0A3S4T8Z6</accession>
<dbReference type="NCBIfam" id="TIGR00229">
    <property type="entry name" value="sensory_box"/>
    <property type="match status" value="3"/>
</dbReference>
<dbReference type="CDD" id="cd00130">
    <property type="entry name" value="PAS"/>
    <property type="match status" value="3"/>
</dbReference>
<dbReference type="InterPro" id="IPR004358">
    <property type="entry name" value="Sig_transdc_His_kin-like_C"/>
</dbReference>
<dbReference type="EC" id="2.7.13.3" evidence="3"/>
<sequence>MKYSNIIFLYIVMAISLIVLVLFGGAFVFYMHQQDLVREDIRTYRYSLAQEAERIRQAFGQISSISGILASNPVVINTMDKHMHGIVPSAVAQQIVEKNLGAVADVENIIDVFLLALDGKCVYGTVPDAIGDDYSFAGYFHNTITGDSDLYAAMNVATQQNEIYYARAVKNGNLSLGVIVLKISLEFFHLRSFTTAFTATPPEPEEMRIGLSTDSNILFDTTENLVSLQEVSGSEADVLRASQQFPLEQVQSLGFSPYGLDSLATRGFLNKTTPDGNEYYLFCQPLVGDDLALIHVVEKAWFEENYRPASLGSSSFVMLLFLLLAIMLALLYMANRRHRQALSAVATLEREAEQRIQDKEKYEAIINRNPQGFWLSDFESGIILEVNQSLCQLLQRSSGEIIGRNVNEFLVTKEVSSSGGEEKEATGPDKRVDVSHEGKLRLGEGVLLYVFITSSCITPPGSDKKTCFSFFMDISERKKEQEQLFLFSQAVEQSTSAIVITDKHADIVYTNPFFSELTGYSREELYGTNPDILTAGEKNTAVSEKIWQTIKNGGTWKGFLRNTNKSGIRYWEGQTIYPLYDRYTQEISYYLSIKNDITQRLDLEKELKAQLAKLELIVEHAAIGIVRVIDTNFVWASGVAAKMFGYSDMDAFISISPSVIFDNQKVFEQTYERALLSFEVDRVFQEDHLMRRRDGSQFWCSLTAKVIDRTELEQGAIWITKDISRQKEEEQQLQLARDRAEQANQAKSDFLANMSHEVRTPMNAIIGMSKLALETVLDEQQQYYVGTVNKAAESLLGLLNDILDFSKIESGKLQLDPAVFPLEENIQDAVRTVEFQAEEKGLHLQYNIDPKVPRFVCGDAMRLRQIFVNLLNNSIKFSNNGAVSVQVFMRESNNDETLLEFQVKDNGIGIAPEKLDDIFEKFVQVDNSTSRDFEGTGLGLTICYRLCKMMGGNIGVDSVLGQGSTFTFTARFKKVVGADLPAVNFAAGKVTDLQGLRILVVDDNESNRFLAKAMFQKDNHHIIEAENGLEALRILVDHHFDVILMDVQMPIMDGLTVTKIIRACEQKRYQPIADHTLPKEFTEALQYRLTGGHMPVVALTAHAMKEDKERCLEAGMDGYAVKPFKTKEIYHAFQQTGYVDGVVKNATEKKQDGTAMMEQKRENDDALLTNVAEHLKNIYSLDPDQVEQMIQLSSRSISETFEQAKQAVKDNNLEDLSAAGHKAKGILLGVGLKDEAELARKIEAASKEGQDEDYHGLMAQLEDDLQPLLKLTSGDSRS</sequence>
<evidence type="ECO:0000256" key="2">
    <source>
        <dbReference type="ARBA" id="ARBA00004651"/>
    </source>
</evidence>
<keyword evidence="11 17" id="KW-1133">Transmembrane helix</keyword>
<keyword evidence="10" id="KW-0067">ATP-binding</keyword>
<feature type="domain" description="Response regulatory" evidence="19">
    <location>
        <begin position="997"/>
        <end position="1137"/>
    </location>
</feature>
<dbReference type="Pfam" id="PF00989">
    <property type="entry name" value="PAS"/>
    <property type="match status" value="2"/>
</dbReference>
<feature type="modified residue" description="4-aspartylphosphate" evidence="16">
    <location>
        <position position="1046"/>
    </location>
</feature>
<protein>
    <recommendedName>
        <fullName evidence="3">histidine kinase</fullName>
        <ecNumber evidence="3">2.7.13.3</ecNumber>
    </recommendedName>
</protein>
<dbReference type="Pfam" id="PF00512">
    <property type="entry name" value="HisKA"/>
    <property type="match status" value="1"/>
</dbReference>
<keyword evidence="4" id="KW-1003">Cell membrane</keyword>
<dbReference type="Gene3D" id="1.10.287.130">
    <property type="match status" value="1"/>
</dbReference>
<dbReference type="Gene3D" id="3.40.50.2300">
    <property type="match status" value="1"/>
</dbReference>
<dbReference type="SMART" id="SM00086">
    <property type="entry name" value="PAC"/>
    <property type="match status" value="3"/>
</dbReference>
<evidence type="ECO:0000313" key="23">
    <source>
        <dbReference type="EMBL" id="RWX45623.1"/>
    </source>
</evidence>
<dbReference type="PROSITE" id="PS50109">
    <property type="entry name" value="HIS_KIN"/>
    <property type="match status" value="1"/>
</dbReference>
<evidence type="ECO:0000256" key="12">
    <source>
        <dbReference type="ARBA" id="ARBA00023012"/>
    </source>
</evidence>
<dbReference type="PROSITE" id="PS50894">
    <property type="entry name" value="HPT"/>
    <property type="match status" value="1"/>
</dbReference>
<dbReference type="InterPro" id="IPR036097">
    <property type="entry name" value="HisK_dim/P_sf"/>
</dbReference>
<dbReference type="GO" id="GO:0000155">
    <property type="term" value="F:phosphorelay sensor kinase activity"/>
    <property type="evidence" value="ECO:0007669"/>
    <property type="project" value="InterPro"/>
</dbReference>
<dbReference type="Gene3D" id="3.30.565.10">
    <property type="entry name" value="Histidine kinase-like ATPase, C-terminal domain"/>
    <property type="match status" value="1"/>
</dbReference>
<dbReference type="Gene3D" id="3.30.450.20">
    <property type="entry name" value="PAS domain"/>
    <property type="match status" value="4"/>
</dbReference>
<evidence type="ECO:0000256" key="9">
    <source>
        <dbReference type="ARBA" id="ARBA00022777"/>
    </source>
</evidence>
<feature type="transmembrane region" description="Helical" evidence="17">
    <location>
        <begin position="316"/>
        <end position="334"/>
    </location>
</feature>
<dbReference type="PROSITE" id="PS50113">
    <property type="entry name" value="PAC"/>
    <property type="match status" value="1"/>
</dbReference>
<evidence type="ECO:0000256" key="8">
    <source>
        <dbReference type="ARBA" id="ARBA00022741"/>
    </source>
</evidence>
<evidence type="ECO:0000259" key="22">
    <source>
        <dbReference type="PROSITE" id="PS50894"/>
    </source>
</evidence>
<feature type="domain" description="HPt" evidence="22">
    <location>
        <begin position="1182"/>
        <end position="1278"/>
    </location>
</feature>
<evidence type="ECO:0000256" key="10">
    <source>
        <dbReference type="ARBA" id="ARBA00022840"/>
    </source>
</evidence>
<evidence type="ECO:0000256" key="1">
    <source>
        <dbReference type="ARBA" id="ARBA00000085"/>
    </source>
</evidence>
<dbReference type="FunFam" id="1.10.287.130:FF:000038">
    <property type="entry name" value="Sensory transduction histidine kinase"/>
    <property type="match status" value="1"/>
</dbReference>
<dbReference type="SUPFAM" id="SSF52172">
    <property type="entry name" value="CheY-like"/>
    <property type="match status" value="1"/>
</dbReference>
<dbReference type="InterPro" id="IPR036890">
    <property type="entry name" value="HATPase_C_sf"/>
</dbReference>
<dbReference type="SUPFAM" id="SSF55874">
    <property type="entry name" value="ATPase domain of HSP90 chaperone/DNA topoisomerase II/histidine kinase"/>
    <property type="match status" value="1"/>
</dbReference>
<evidence type="ECO:0000313" key="24">
    <source>
        <dbReference type="Proteomes" id="UP000287853"/>
    </source>
</evidence>
<proteinExistence type="predicted"/>
<dbReference type="PANTHER" id="PTHR45339">
    <property type="entry name" value="HYBRID SIGNAL TRANSDUCTION HISTIDINE KINASE J"/>
    <property type="match status" value="1"/>
</dbReference>
<comment type="caution">
    <text evidence="23">The sequence shown here is derived from an EMBL/GenBank/DDBJ whole genome shotgun (WGS) entry which is preliminary data.</text>
</comment>
<dbReference type="InterPro" id="IPR035965">
    <property type="entry name" value="PAS-like_dom_sf"/>
</dbReference>
<dbReference type="AlphaFoldDB" id="A0A3S4T8Z6"/>
<evidence type="ECO:0000256" key="15">
    <source>
        <dbReference type="PROSITE-ProRule" id="PRU00110"/>
    </source>
</evidence>
<dbReference type="InterPro" id="IPR001789">
    <property type="entry name" value="Sig_transdc_resp-reg_receiver"/>
</dbReference>
<dbReference type="InterPro" id="IPR000014">
    <property type="entry name" value="PAS"/>
</dbReference>
<keyword evidence="9" id="KW-0418">Kinase</keyword>
<dbReference type="Proteomes" id="UP000287853">
    <property type="component" value="Unassembled WGS sequence"/>
</dbReference>
<dbReference type="CDD" id="cd16922">
    <property type="entry name" value="HATPase_EvgS-ArcB-TorS-like"/>
    <property type="match status" value="1"/>
</dbReference>
<dbReference type="SMART" id="SM00388">
    <property type="entry name" value="HisKA"/>
    <property type="match status" value="1"/>
</dbReference>
<evidence type="ECO:0000256" key="11">
    <source>
        <dbReference type="ARBA" id="ARBA00022989"/>
    </source>
</evidence>
<comment type="catalytic activity">
    <reaction evidence="1">
        <text>ATP + protein L-histidine = ADP + protein N-phospho-L-histidine.</text>
        <dbReference type="EC" id="2.7.13.3"/>
    </reaction>
</comment>
<keyword evidence="6" id="KW-0808">Transferase</keyword>
<dbReference type="CDD" id="cd00082">
    <property type="entry name" value="HisKA"/>
    <property type="match status" value="1"/>
</dbReference>
<dbReference type="Pfam" id="PF00072">
    <property type="entry name" value="Response_reg"/>
    <property type="match status" value="1"/>
</dbReference>
<keyword evidence="5 16" id="KW-0597">Phosphoprotein</keyword>
<dbReference type="GO" id="GO:0005524">
    <property type="term" value="F:ATP binding"/>
    <property type="evidence" value="ECO:0007669"/>
    <property type="project" value="UniProtKB-KW"/>
</dbReference>
<evidence type="ECO:0000256" key="5">
    <source>
        <dbReference type="ARBA" id="ARBA00022553"/>
    </source>
</evidence>
<dbReference type="Pfam" id="PF02518">
    <property type="entry name" value="HATPase_c"/>
    <property type="match status" value="1"/>
</dbReference>
<evidence type="ECO:0000256" key="6">
    <source>
        <dbReference type="ARBA" id="ARBA00022679"/>
    </source>
</evidence>
<dbReference type="SUPFAM" id="SSF47384">
    <property type="entry name" value="Homodimeric domain of signal transducing histidine kinase"/>
    <property type="match status" value="1"/>
</dbReference>
<feature type="domain" description="PAS" evidence="20">
    <location>
        <begin position="358"/>
        <end position="410"/>
    </location>
</feature>
<dbReference type="InterPro" id="IPR008207">
    <property type="entry name" value="Sig_transdc_His_kin_Hpt_dom"/>
</dbReference>
<comment type="subcellular location">
    <subcellularLocation>
        <location evidence="2">Cell membrane</location>
        <topology evidence="2">Multi-pass membrane protein</topology>
    </subcellularLocation>
</comment>
<organism evidence="23 24">
    <name type="scientific">Candidatus Electrothrix aarhusensis</name>
    <dbReference type="NCBI Taxonomy" id="1859131"/>
    <lineage>
        <taxon>Bacteria</taxon>
        <taxon>Pseudomonadati</taxon>
        <taxon>Thermodesulfobacteriota</taxon>
        <taxon>Desulfobulbia</taxon>
        <taxon>Desulfobulbales</taxon>
        <taxon>Desulfobulbaceae</taxon>
        <taxon>Candidatus Electrothrix</taxon>
    </lineage>
</organism>
<feature type="domain" description="PAC" evidence="21">
    <location>
        <begin position="683"/>
        <end position="735"/>
    </location>
</feature>
<dbReference type="PROSITE" id="PS50112">
    <property type="entry name" value="PAS"/>
    <property type="match status" value="2"/>
</dbReference>
<evidence type="ECO:0000256" key="4">
    <source>
        <dbReference type="ARBA" id="ARBA00022475"/>
    </source>
</evidence>
<keyword evidence="14" id="KW-0131">Cell cycle</keyword>
<name>A0A3S4T8Z6_9BACT</name>
<keyword evidence="8" id="KW-0547">Nucleotide-binding</keyword>
<evidence type="ECO:0000259" key="20">
    <source>
        <dbReference type="PROSITE" id="PS50112"/>
    </source>
</evidence>
<reference evidence="23 24" key="1">
    <citation type="submission" date="2017-01" db="EMBL/GenBank/DDBJ databases">
        <title>The cable genome- insights into the physiology and evolution of filamentous bacteria capable of sulfide oxidation via long distance electron transfer.</title>
        <authorList>
            <person name="Schreiber L."/>
            <person name="Bjerg J.T."/>
            <person name="Boggild A."/>
            <person name="Van De Vossenberg J."/>
            <person name="Meysman F."/>
            <person name="Nielsen L.P."/>
            <person name="Schramm A."/>
            <person name="Kjeldsen K.U."/>
        </authorList>
    </citation>
    <scope>NUCLEOTIDE SEQUENCE [LARGE SCALE GENOMIC DNA]</scope>
    <source>
        <strain evidence="23">MCF</strain>
    </source>
</reference>
<dbReference type="InterPro" id="IPR003661">
    <property type="entry name" value="HisK_dim/P_dom"/>
</dbReference>
<dbReference type="EMBL" id="MTKO01000075">
    <property type="protein sequence ID" value="RWX45623.1"/>
    <property type="molecule type" value="Genomic_DNA"/>
</dbReference>
<evidence type="ECO:0000259" key="21">
    <source>
        <dbReference type="PROSITE" id="PS50113"/>
    </source>
</evidence>
<keyword evidence="12" id="KW-0902">Two-component regulatory system</keyword>
<dbReference type="InterPro" id="IPR013767">
    <property type="entry name" value="PAS_fold"/>
</dbReference>